<dbReference type="InterPro" id="IPR035973">
    <property type="entry name" value="Cyt_c_oxidase_su3-like_sf"/>
</dbReference>
<keyword evidence="5 7" id="KW-0472">Membrane</keyword>
<feature type="transmembrane region" description="Helical" evidence="7">
    <location>
        <begin position="121"/>
        <end position="146"/>
    </location>
</feature>
<feature type="transmembrane region" description="Helical" evidence="7">
    <location>
        <begin position="47"/>
        <end position="69"/>
    </location>
</feature>
<keyword evidence="4 7" id="KW-1133">Transmembrane helix</keyword>
<comment type="subcellular location">
    <subcellularLocation>
        <location evidence="6">Cell membrane</location>
        <topology evidence="6">Multi-pass membrane protein</topology>
    </subcellularLocation>
    <subcellularLocation>
        <location evidence="1">Membrane</location>
        <topology evidence="1">Multi-pass membrane protein</topology>
    </subcellularLocation>
</comment>
<evidence type="ECO:0000256" key="6">
    <source>
        <dbReference type="RuleBase" id="RU003376"/>
    </source>
</evidence>
<proteinExistence type="inferred from homology"/>
<evidence type="ECO:0000256" key="5">
    <source>
        <dbReference type="ARBA" id="ARBA00023136"/>
    </source>
</evidence>
<dbReference type="InterPro" id="IPR013833">
    <property type="entry name" value="Cyt_c_oxidase_su3_a-hlx"/>
</dbReference>
<dbReference type="InterPro" id="IPR024791">
    <property type="entry name" value="Cyt_c/ubiquinol_Oxase_su3"/>
</dbReference>
<organism evidence="9 10">
    <name type="scientific">Rubripirellula lacrimiformis</name>
    <dbReference type="NCBI Taxonomy" id="1930273"/>
    <lineage>
        <taxon>Bacteria</taxon>
        <taxon>Pseudomonadati</taxon>
        <taxon>Planctomycetota</taxon>
        <taxon>Planctomycetia</taxon>
        <taxon>Pirellulales</taxon>
        <taxon>Pirellulaceae</taxon>
        <taxon>Rubripirellula</taxon>
    </lineage>
</organism>
<dbReference type="GO" id="GO:0019646">
    <property type="term" value="P:aerobic electron transport chain"/>
    <property type="evidence" value="ECO:0007669"/>
    <property type="project" value="InterPro"/>
</dbReference>
<evidence type="ECO:0000256" key="1">
    <source>
        <dbReference type="ARBA" id="ARBA00004141"/>
    </source>
</evidence>
<dbReference type="Proteomes" id="UP000318538">
    <property type="component" value="Chromosome"/>
</dbReference>
<feature type="transmembrane region" description="Helical" evidence="7">
    <location>
        <begin position="81"/>
        <end position="101"/>
    </location>
</feature>
<evidence type="ECO:0000256" key="4">
    <source>
        <dbReference type="ARBA" id="ARBA00022989"/>
    </source>
</evidence>
<dbReference type="InterPro" id="IPR000298">
    <property type="entry name" value="Cyt_c_oxidase-like_su3"/>
</dbReference>
<dbReference type="PROSITE" id="PS50253">
    <property type="entry name" value="COX3"/>
    <property type="match status" value="1"/>
</dbReference>
<reference evidence="9 10" key="1">
    <citation type="submission" date="2019-02" db="EMBL/GenBank/DDBJ databases">
        <title>Deep-cultivation of Planctomycetes and their phenomic and genomic characterization uncovers novel biology.</title>
        <authorList>
            <person name="Wiegand S."/>
            <person name="Jogler M."/>
            <person name="Boedeker C."/>
            <person name="Pinto D."/>
            <person name="Vollmers J."/>
            <person name="Rivas-Marin E."/>
            <person name="Kohn T."/>
            <person name="Peeters S.H."/>
            <person name="Heuer A."/>
            <person name="Rast P."/>
            <person name="Oberbeckmann S."/>
            <person name="Bunk B."/>
            <person name="Jeske O."/>
            <person name="Meyerdierks A."/>
            <person name="Storesund J.E."/>
            <person name="Kallscheuer N."/>
            <person name="Luecker S."/>
            <person name="Lage O.M."/>
            <person name="Pohl T."/>
            <person name="Merkel B.J."/>
            <person name="Hornburger P."/>
            <person name="Mueller R.-W."/>
            <person name="Bruemmer F."/>
            <person name="Labrenz M."/>
            <person name="Spormann A.M."/>
            <person name="Op den Camp H."/>
            <person name="Overmann J."/>
            <person name="Amann R."/>
            <person name="Jetten M.S.M."/>
            <person name="Mascher T."/>
            <person name="Medema M.H."/>
            <person name="Devos D.P."/>
            <person name="Kaster A.-K."/>
            <person name="Ovreas L."/>
            <person name="Rohde M."/>
            <person name="Galperin M.Y."/>
            <person name="Jogler C."/>
        </authorList>
    </citation>
    <scope>NUCLEOTIDE SEQUENCE [LARGE SCALE GENOMIC DNA]</scope>
    <source>
        <strain evidence="9 10">K22_7</strain>
    </source>
</reference>
<evidence type="ECO:0000256" key="2">
    <source>
        <dbReference type="ARBA" id="ARBA00010581"/>
    </source>
</evidence>
<dbReference type="OrthoDB" id="261701at2"/>
<feature type="transmembrane region" description="Helical" evidence="7">
    <location>
        <begin position="167"/>
        <end position="185"/>
    </location>
</feature>
<sequence>MLPNDRRYQLGGLLFLISLSVFFVTSILLYGIYAYTRRGDIQSTAPMPASFLVSTVCLIVVSGLVHLATRTVRRERRGQTTLLLLASAASAVIFMGVQFYAMSEMLAGPALQGGTGKGVAGMVVVLALLHALHVAGGVIALGIVSVRSWLGHYDHERHWPVDFSAQYWHFLDVVWLCMLVLFWFTTGGFAF</sequence>
<comment type="similarity">
    <text evidence="2 6">Belongs to the cytochrome c oxidase subunit 3 family.</text>
</comment>
<evidence type="ECO:0000259" key="8">
    <source>
        <dbReference type="PROSITE" id="PS50253"/>
    </source>
</evidence>
<dbReference type="GO" id="GO:0004129">
    <property type="term" value="F:cytochrome-c oxidase activity"/>
    <property type="evidence" value="ECO:0007669"/>
    <property type="project" value="InterPro"/>
</dbReference>
<dbReference type="KEGG" id="rlc:K227x_52850"/>
<accession>A0A517NIA5</accession>
<dbReference type="AlphaFoldDB" id="A0A517NIA5"/>
<dbReference type="SUPFAM" id="SSF81452">
    <property type="entry name" value="Cytochrome c oxidase subunit III-like"/>
    <property type="match status" value="1"/>
</dbReference>
<evidence type="ECO:0000256" key="3">
    <source>
        <dbReference type="ARBA" id="ARBA00022692"/>
    </source>
</evidence>
<evidence type="ECO:0000313" key="9">
    <source>
        <dbReference type="EMBL" id="QDT06864.1"/>
    </source>
</evidence>
<gene>
    <name evidence="9" type="ORF">K227x_52850</name>
</gene>
<dbReference type="GO" id="GO:0005886">
    <property type="term" value="C:plasma membrane"/>
    <property type="evidence" value="ECO:0007669"/>
    <property type="project" value="UniProtKB-SubCell"/>
</dbReference>
<dbReference type="PANTHER" id="PTHR11403:SF10">
    <property type="entry name" value="CYTOCHROME C OXIDASE"/>
    <property type="match status" value="1"/>
</dbReference>
<feature type="domain" description="Heme-copper oxidase subunit III family profile" evidence="8">
    <location>
        <begin position="1"/>
        <end position="187"/>
    </location>
</feature>
<dbReference type="PANTHER" id="PTHR11403">
    <property type="entry name" value="CYTOCHROME C OXIDASE SUBUNIT III"/>
    <property type="match status" value="1"/>
</dbReference>
<protein>
    <submittedName>
        <fullName evidence="9">Cytochrome o ubiquinol oxidase subunit III</fullName>
    </submittedName>
</protein>
<dbReference type="EMBL" id="CP036525">
    <property type="protein sequence ID" value="QDT06864.1"/>
    <property type="molecule type" value="Genomic_DNA"/>
</dbReference>
<dbReference type="Pfam" id="PF00510">
    <property type="entry name" value="COX3"/>
    <property type="match status" value="1"/>
</dbReference>
<name>A0A517NIA5_9BACT</name>
<keyword evidence="3 6" id="KW-0812">Transmembrane</keyword>
<keyword evidence="10" id="KW-1185">Reference proteome</keyword>
<evidence type="ECO:0000256" key="7">
    <source>
        <dbReference type="SAM" id="Phobius"/>
    </source>
</evidence>
<dbReference type="Gene3D" id="1.20.120.80">
    <property type="entry name" value="Cytochrome c oxidase, subunit III, four-helix bundle"/>
    <property type="match status" value="1"/>
</dbReference>
<evidence type="ECO:0000313" key="10">
    <source>
        <dbReference type="Proteomes" id="UP000318538"/>
    </source>
</evidence>
<feature type="transmembrane region" description="Helical" evidence="7">
    <location>
        <begin position="12"/>
        <end position="35"/>
    </location>
</feature>
<dbReference type="RefSeq" id="WP_145174094.1">
    <property type="nucleotide sequence ID" value="NZ_CP036525.1"/>
</dbReference>